<protein>
    <submittedName>
        <fullName evidence="1">Wall-associated protein</fullName>
    </submittedName>
</protein>
<dbReference type="AlphaFoldDB" id="W7BL34"/>
<gene>
    <name evidence="1" type="ORF">PGRAN_14602</name>
</gene>
<dbReference type="EMBL" id="AODD01000029">
    <property type="protein sequence ID" value="EUJ20653.1"/>
    <property type="molecule type" value="Genomic_DNA"/>
</dbReference>
<dbReference type="STRING" id="1265819.PGRAN_14602"/>
<reference evidence="1 2" key="1">
    <citation type="journal article" date="2014" name="Int. J. Syst. Evol. Microbiol.">
        <title>Listeria floridensis sp. nov., Listeria aquatica sp. nov., Listeria cornellensis sp. nov., Listeria riparia sp. nov. and Listeria grandensis sp. nov., from agricultural and natural environments.</title>
        <authorList>
            <person name="den Bakker H.C."/>
            <person name="Warchocki S."/>
            <person name="Wright E.M."/>
            <person name="Allred A.F."/>
            <person name="Ahlstrom C."/>
            <person name="Manuel C.S."/>
            <person name="Stasiewicz M.J."/>
            <person name="Burrell A."/>
            <person name="Roof S."/>
            <person name="Strawn L."/>
            <person name="Fortes E.D."/>
            <person name="Nightingale K.K."/>
            <person name="Kephart D."/>
            <person name="Wiedmann M."/>
        </authorList>
    </citation>
    <scope>NUCLEOTIDE SEQUENCE [LARGE SCALE GENOMIC DNA]</scope>
    <source>
        <strain evidence="2">FSL F6-971</strain>
    </source>
</reference>
<dbReference type="OrthoDB" id="2358684at2"/>
<evidence type="ECO:0000313" key="2">
    <source>
        <dbReference type="Proteomes" id="UP000019253"/>
    </source>
</evidence>
<dbReference type="Proteomes" id="UP000019253">
    <property type="component" value="Unassembled WGS sequence"/>
</dbReference>
<keyword evidence="2" id="KW-1185">Reference proteome</keyword>
<comment type="caution">
    <text evidence="1">The sequence shown here is derived from an EMBL/GenBank/DDBJ whole genome shotgun (WGS) entry which is preliminary data.</text>
</comment>
<accession>W7BL34</accession>
<sequence>MKKVLTQAALALSRGKDNRIKAFFWRIAKYKGSKKAIIATAYLLLRIIYRLLKDNSRYAEVVTMPLEDLSFADVDSSVSNNQGSFTLKWGGVANAAGYKVWLSDGYLYNGYDVGENYEWTSKDKGIWPTNQEIINGFKGLHHDNKGQELASNPYEVYKVNNPNFANTENYYARITAYDANGETIALQNATRFSLGDSIKEKVPDFEAMTNEELGIKEGDYSNDEMEVVEKIYTAVEEIPESVVNSGESETVEWLEKETGYPVAVTNDEQLQFYVEDPNQISTFGVAGCSIAIGYAIVSVGFPDAKILKAAMKALGGATKFAKQFYISYKYYAKKRTKAAALKKDYQFNREESKIRYEKCVT</sequence>
<evidence type="ECO:0000313" key="1">
    <source>
        <dbReference type="EMBL" id="EUJ20653.1"/>
    </source>
</evidence>
<dbReference type="RefSeq" id="WP_036067843.1">
    <property type="nucleotide sequence ID" value="NZ_AODD01000029.1"/>
</dbReference>
<name>W7BL34_9LIST</name>
<dbReference type="PATRIC" id="fig|1265819.5.peg.2918"/>
<proteinExistence type="predicted"/>
<organism evidence="1 2">
    <name type="scientific">Listeria grandensis FSL F6-0971</name>
    <dbReference type="NCBI Taxonomy" id="1265819"/>
    <lineage>
        <taxon>Bacteria</taxon>
        <taxon>Bacillati</taxon>
        <taxon>Bacillota</taxon>
        <taxon>Bacilli</taxon>
        <taxon>Bacillales</taxon>
        <taxon>Listeriaceae</taxon>
        <taxon>Listeria</taxon>
    </lineage>
</organism>